<evidence type="ECO:0000313" key="2">
    <source>
        <dbReference type="Proteomes" id="UP000265800"/>
    </source>
</evidence>
<dbReference type="Pfam" id="PF02620">
    <property type="entry name" value="YceD"/>
    <property type="match status" value="1"/>
</dbReference>
<evidence type="ECO:0008006" key="3">
    <source>
        <dbReference type="Google" id="ProtNLM"/>
    </source>
</evidence>
<dbReference type="InterPro" id="IPR003772">
    <property type="entry name" value="YceD"/>
</dbReference>
<sequence>MNPSYLPSINLSRLLREGGGLQAHGELLGAVPLEGGEIPLHTPAKWRVSVTRLEGEGGQEFWLSGEIAGYAVMECRRCLSPTPVPVRAHFQTMLRYTPGLAQPLLVEEEEEVLLFGHPSLDLSLILGEAFALELPYTALCREDCKGLCPVCGANRNEVNCGHEEKPRTRLAEALSRLLES</sequence>
<protein>
    <recommendedName>
        <fullName evidence="3">DUF177 domain-containing protein</fullName>
    </recommendedName>
</protein>
<reference evidence="1 2" key="1">
    <citation type="submission" date="2018-08" db="EMBL/GenBank/DDBJ databases">
        <title>Meiothermus luteus KCTC 52599 genome sequencing project.</title>
        <authorList>
            <person name="Da Costa M.S."/>
            <person name="Albuquerque L."/>
            <person name="Raposo P."/>
            <person name="Froufe H.J.C."/>
            <person name="Barroso C.S."/>
            <person name="Egas C."/>
        </authorList>
    </citation>
    <scope>NUCLEOTIDE SEQUENCE [LARGE SCALE GENOMIC DNA]</scope>
    <source>
        <strain evidence="1 2">KCTC 52599</strain>
    </source>
</reference>
<dbReference type="OrthoDB" id="9790372at2"/>
<dbReference type="EMBL" id="QWKZ01000030">
    <property type="protein sequence ID" value="RIH86635.1"/>
    <property type="molecule type" value="Genomic_DNA"/>
</dbReference>
<name>A0A399ES57_9DEIN</name>
<organism evidence="1 2">
    <name type="scientific">Meiothermus luteus</name>
    <dbReference type="NCBI Taxonomy" id="2026184"/>
    <lineage>
        <taxon>Bacteria</taxon>
        <taxon>Thermotogati</taxon>
        <taxon>Deinococcota</taxon>
        <taxon>Deinococci</taxon>
        <taxon>Thermales</taxon>
        <taxon>Thermaceae</taxon>
        <taxon>Meiothermus</taxon>
    </lineage>
</organism>
<dbReference type="RefSeq" id="WP_119359861.1">
    <property type="nucleotide sequence ID" value="NZ_QWKZ01000030.1"/>
</dbReference>
<accession>A0A399ES57</accession>
<comment type="caution">
    <text evidence="1">The sequence shown here is derived from an EMBL/GenBank/DDBJ whole genome shotgun (WGS) entry which is preliminary data.</text>
</comment>
<gene>
    <name evidence="1" type="ORF">Mlute_01205</name>
</gene>
<dbReference type="PANTHER" id="PTHR34374">
    <property type="entry name" value="LARGE RIBOSOMAL RNA SUBUNIT ACCUMULATION PROTEIN YCED HOMOLOG 1, CHLOROPLASTIC"/>
    <property type="match status" value="1"/>
</dbReference>
<dbReference type="AlphaFoldDB" id="A0A399ES57"/>
<proteinExistence type="predicted"/>
<evidence type="ECO:0000313" key="1">
    <source>
        <dbReference type="EMBL" id="RIH86635.1"/>
    </source>
</evidence>
<dbReference type="PANTHER" id="PTHR34374:SF1">
    <property type="entry name" value="LARGE RIBOSOMAL RNA SUBUNIT ACCUMULATION PROTEIN YCED HOMOLOG 1, CHLOROPLASTIC"/>
    <property type="match status" value="1"/>
</dbReference>
<keyword evidence="2" id="KW-1185">Reference proteome</keyword>
<dbReference type="Proteomes" id="UP000265800">
    <property type="component" value="Unassembled WGS sequence"/>
</dbReference>